<evidence type="ECO:0000256" key="11">
    <source>
        <dbReference type="SAM" id="Phobius"/>
    </source>
</evidence>
<comment type="caution">
    <text evidence="13">The sequence shown here is derived from an EMBL/GenBank/DDBJ whole genome shotgun (WGS) entry which is preliminary data.</text>
</comment>
<feature type="transmembrane region" description="Helical" evidence="11">
    <location>
        <begin position="94"/>
        <end position="111"/>
    </location>
</feature>
<protein>
    <submittedName>
        <fullName evidence="13">DUF4118 domain-containing protein</fullName>
    </submittedName>
</protein>
<keyword evidence="3" id="KW-0808">Transferase</keyword>
<dbReference type="Gene3D" id="1.20.120.620">
    <property type="entry name" value="Backbone structure of the membrane domain of e. Coli histidine kinase receptor kdpd"/>
    <property type="match status" value="1"/>
</dbReference>
<evidence type="ECO:0000313" key="14">
    <source>
        <dbReference type="Proteomes" id="UP001204142"/>
    </source>
</evidence>
<keyword evidence="14" id="KW-1185">Reference proteome</keyword>
<keyword evidence="10 11" id="KW-0472">Membrane</keyword>
<keyword evidence="9" id="KW-0902">Two-component regulatory system</keyword>
<evidence type="ECO:0000256" key="2">
    <source>
        <dbReference type="ARBA" id="ARBA00022553"/>
    </source>
</evidence>
<accession>A0ABT1WCR7</accession>
<name>A0ABT1WCR7_9BURK</name>
<gene>
    <name evidence="13" type="ORF">NQT62_02430</name>
</gene>
<evidence type="ECO:0000256" key="10">
    <source>
        <dbReference type="ARBA" id="ARBA00023136"/>
    </source>
</evidence>
<keyword evidence="7" id="KW-0067">ATP-binding</keyword>
<dbReference type="Pfam" id="PF13493">
    <property type="entry name" value="DUF4118"/>
    <property type="match status" value="1"/>
</dbReference>
<keyword evidence="8 11" id="KW-1133">Transmembrane helix</keyword>
<evidence type="ECO:0000313" key="13">
    <source>
        <dbReference type="EMBL" id="MCQ8895295.1"/>
    </source>
</evidence>
<organism evidence="13 14">
    <name type="scientific">Limnobacter humi</name>
    <dbReference type="NCBI Taxonomy" id="1778671"/>
    <lineage>
        <taxon>Bacteria</taxon>
        <taxon>Pseudomonadati</taxon>
        <taxon>Pseudomonadota</taxon>
        <taxon>Betaproteobacteria</taxon>
        <taxon>Burkholderiales</taxon>
        <taxon>Burkholderiaceae</taxon>
        <taxon>Limnobacter</taxon>
    </lineage>
</organism>
<dbReference type="Proteomes" id="UP001204142">
    <property type="component" value="Unassembled WGS sequence"/>
</dbReference>
<keyword evidence="6" id="KW-0418">Kinase</keyword>
<dbReference type="InterPro" id="IPR038318">
    <property type="entry name" value="KdpD_sf"/>
</dbReference>
<evidence type="ECO:0000256" key="3">
    <source>
        <dbReference type="ARBA" id="ARBA00022679"/>
    </source>
</evidence>
<dbReference type="EMBL" id="JANIGO010000001">
    <property type="protein sequence ID" value="MCQ8895295.1"/>
    <property type="molecule type" value="Genomic_DNA"/>
</dbReference>
<evidence type="ECO:0000256" key="6">
    <source>
        <dbReference type="ARBA" id="ARBA00022777"/>
    </source>
</evidence>
<keyword evidence="4 11" id="KW-0812">Transmembrane</keyword>
<dbReference type="RefSeq" id="WP_256762974.1">
    <property type="nucleotide sequence ID" value="NZ_JANIGO010000001.1"/>
</dbReference>
<feature type="transmembrane region" description="Helical" evidence="11">
    <location>
        <begin position="18"/>
        <end position="35"/>
    </location>
</feature>
<proteinExistence type="predicted"/>
<evidence type="ECO:0000256" key="5">
    <source>
        <dbReference type="ARBA" id="ARBA00022741"/>
    </source>
</evidence>
<evidence type="ECO:0000256" key="7">
    <source>
        <dbReference type="ARBA" id="ARBA00022840"/>
    </source>
</evidence>
<keyword evidence="2" id="KW-0597">Phosphoprotein</keyword>
<feature type="transmembrane region" description="Helical" evidence="11">
    <location>
        <begin position="44"/>
        <end position="74"/>
    </location>
</feature>
<dbReference type="InterPro" id="IPR025201">
    <property type="entry name" value="KdpD_TM"/>
</dbReference>
<evidence type="ECO:0000256" key="8">
    <source>
        <dbReference type="ARBA" id="ARBA00022989"/>
    </source>
</evidence>
<keyword evidence="5" id="KW-0547">Nucleotide-binding</keyword>
<evidence type="ECO:0000256" key="4">
    <source>
        <dbReference type="ARBA" id="ARBA00022692"/>
    </source>
</evidence>
<evidence type="ECO:0000256" key="1">
    <source>
        <dbReference type="ARBA" id="ARBA00004141"/>
    </source>
</evidence>
<evidence type="ECO:0000256" key="9">
    <source>
        <dbReference type="ARBA" id="ARBA00023012"/>
    </source>
</evidence>
<comment type="subcellular location">
    <subcellularLocation>
        <location evidence="1">Membrane</location>
        <topology evidence="1">Multi-pass membrane protein</topology>
    </subcellularLocation>
</comment>
<sequence length="172" mass="19737">MDIRNASDWSAYSSDQKLVGSLGLILLSVVLHWLLNPWADGVDFFYLFATVGLVSTYGFGYRWGLFTALAGFMACQWLLKPSVYVFDGISPHEWWALGDFALVGLSAIVLIERLQRLRYHQSLVMKVMNSRHQAMLYMDNLRQHQAREHQRIKADMDALRMTVGQGEKTQLH</sequence>
<evidence type="ECO:0000259" key="12">
    <source>
        <dbReference type="Pfam" id="PF13493"/>
    </source>
</evidence>
<reference evidence="13 14" key="1">
    <citation type="submission" date="2022-07" db="EMBL/GenBank/DDBJ databases">
        <authorList>
            <person name="Xamxidin M."/>
            <person name="Wu M."/>
        </authorList>
    </citation>
    <scope>NUCLEOTIDE SEQUENCE [LARGE SCALE GENOMIC DNA]</scope>
    <source>
        <strain evidence="13 14">NBRC 111650</strain>
    </source>
</reference>
<feature type="domain" description="Sensor protein KdpD transmembrane" evidence="12">
    <location>
        <begin position="22"/>
        <end position="117"/>
    </location>
</feature>